<protein>
    <submittedName>
        <fullName evidence="2">Uncharacterized protein</fullName>
    </submittedName>
</protein>
<organism evidence="2 3">
    <name type="scientific">Chitinophaga agri</name>
    <dbReference type="NCBI Taxonomy" id="2703787"/>
    <lineage>
        <taxon>Bacteria</taxon>
        <taxon>Pseudomonadati</taxon>
        <taxon>Bacteroidota</taxon>
        <taxon>Chitinophagia</taxon>
        <taxon>Chitinophagales</taxon>
        <taxon>Chitinophagaceae</taxon>
        <taxon>Chitinophaga</taxon>
    </lineage>
</organism>
<accession>A0A6B9ZBX0</accession>
<gene>
    <name evidence="2" type="ORF">GWR21_00340</name>
</gene>
<feature type="region of interest" description="Disordered" evidence="1">
    <location>
        <begin position="23"/>
        <end position="55"/>
    </location>
</feature>
<evidence type="ECO:0000256" key="1">
    <source>
        <dbReference type="SAM" id="MobiDB-lite"/>
    </source>
</evidence>
<sequence>MRNHTYFLLALLLAGCVENQQHEQHADSTVQQEEKPVKEDKPQPATPVPEAGNTLPEKILRERAAGTVTLLDGINGKPIAQVDDNVELEAGIPNKGWSATLLTTELKSTQQEGTVLKKGTPIVANGKTVGKLLQDVEIETTYKNDKGVNTGIIRAAVAQSKLKPGSIIENALAAYLKEHPEHTLATMKPFIKQFQLESMDNIAPFINYYNYESAADDPSPGFRTVLAFHKDKLIGVMDSRKLQLESTKFVQLDRGYNGYFFADTEEQLKKSYVKKFNEFVNAAD</sequence>
<reference evidence="2 3" key="1">
    <citation type="submission" date="2020-01" db="EMBL/GenBank/DDBJ databases">
        <title>Complete genome sequence of Chitinophaga sp. H33E-04 isolated from quinoa roots.</title>
        <authorList>
            <person name="Weon H.-Y."/>
            <person name="Lee S.A."/>
        </authorList>
    </citation>
    <scope>NUCLEOTIDE SEQUENCE [LARGE SCALE GENOMIC DNA]</scope>
    <source>
        <strain evidence="2 3">H33E-04</strain>
    </source>
</reference>
<dbReference type="AlphaFoldDB" id="A0A6B9ZBX0"/>
<dbReference type="Proteomes" id="UP000476411">
    <property type="component" value="Chromosome"/>
</dbReference>
<evidence type="ECO:0000313" key="3">
    <source>
        <dbReference type="Proteomes" id="UP000476411"/>
    </source>
</evidence>
<evidence type="ECO:0000313" key="2">
    <source>
        <dbReference type="EMBL" id="QHS58093.1"/>
    </source>
</evidence>
<proteinExistence type="predicted"/>
<dbReference type="RefSeq" id="WP_162329798.1">
    <property type="nucleotide sequence ID" value="NZ_CP048113.1"/>
</dbReference>
<dbReference type="PROSITE" id="PS51257">
    <property type="entry name" value="PROKAR_LIPOPROTEIN"/>
    <property type="match status" value="1"/>
</dbReference>
<keyword evidence="3" id="KW-1185">Reference proteome</keyword>
<feature type="compositionally biased region" description="Basic and acidic residues" evidence="1">
    <location>
        <begin position="23"/>
        <end position="42"/>
    </location>
</feature>
<dbReference type="KEGG" id="chih:GWR21_00340"/>
<dbReference type="EMBL" id="CP048113">
    <property type="protein sequence ID" value="QHS58093.1"/>
    <property type="molecule type" value="Genomic_DNA"/>
</dbReference>
<name>A0A6B9ZBX0_9BACT</name>